<dbReference type="PROSITE" id="PS51257">
    <property type="entry name" value="PROKAR_LIPOPROTEIN"/>
    <property type="match status" value="1"/>
</dbReference>
<feature type="chain" id="PRO_5039559178" description="DUF4349 domain-containing protein" evidence="4">
    <location>
        <begin position="23"/>
        <end position="355"/>
    </location>
</feature>
<proteinExistence type="predicted"/>
<evidence type="ECO:0000313" key="6">
    <source>
        <dbReference type="EMBL" id="SES13677.1"/>
    </source>
</evidence>
<evidence type="ECO:0000313" key="7">
    <source>
        <dbReference type="Proteomes" id="UP000182584"/>
    </source>
</evidence>
<evidence type="ECO:0000256" key="2">
    <source>
        <dbReference type="SAM" id="MobiDB-lite"/>
    </source>
</evidence>
<reference evidence="6 7" key="1">
    <citation type="submission" date="2016-10" db="EMBL/GenBank/DDBJ databases">
        <authorList>
            <person name="de Groot N.N."/>
        </authorList>
    </citation>
    <scope>NUCLEOTIDE SEQUENCE [LARGE SCALE GENOMIC DNA]</scope>
    <source>
        <strain evidence="6 7">AR40</strain>
    </source>
</reference>
<keyword evidence="1" id="KW-0175">Coiled coil</keyword>
<evidence type="ECO:0000256" key="4">
    <source>
        <dbReference type="SAM" id="SignalP"/>
    </source>
</evidence>
<feature type="compositionally biased region" description="Polar residues" evidence="2">
    <location>
        <begin position="332"/>
        <end position="348"/>
    </location>
</feature>
<sequence length="355" mass="39542">MRKIRTGFLGALILSFSMILSGCGGTSDSGASYNAKSAGGDSYYAAENANYEVAMSEDYAEGDVETETDVEVDESSQTTDRKLITTVYINSETLSFDETISWVEARTLELGGYVESSSISVSGSYYYSDRYVDLHTADYVIRIPEQKLEGFLTDVDSKTNITYKSKNVEDVTLTYTDIVAHQDALEAEKEALEKLMDKAENMEDIITIQTELTDVQYQIDSIKSQLRVYDNKIDYSTINISIKEVEPDNLTITEKKTVFQRIGDGFMSSLKGTGNFLVELFIVIVVNIPQLILLAAIIIVIVLIAKKNKKSSKKDKNKKKSGVFSRKDKNNSIDAVNSQEGNNYQNDSDGQKDKK</sequence>
<dbReference type="AlphaFoldDB" id="A0A1H9UX98"/>
<dbReference type="RefSeq" id="WP_074757267.1">
    <property type="nucleotide sequence ID" value="NZ_FOGJ01000020.1"/>
</dbReference>
<feature type="region of interest" description="Disordered" evidence="2">
    <location>
        <begin position="309"/>
        <end position="355"/>
    </location>
</feature>
<organism evidence="6 7">
    <name type="scientific">Butyrivibrio fibrisolvens</name>
    <dbReference type="NCBI Taxonomy" id="831"/>
    <lineage>
        <taxon>Bacteria</taxon>
        <taxon>Bacillati</taxon>
        <taxon>Bacillota</taxon>
        <taxon>Clostridia</taxon>
        <taxon>Lachnospirales</taxon>
        <taxon>Lachnospiraceae</taxon>
        <taxon>Butyrivibrio</taxon>
    </lineage>
</organism>
<feature type="compositionally biased region" description="Basic residues" evidence="2">
    <location>
        <begin position="309"/>
        <end position="321"/>
    </location>
</feature>
<keyword evidence="3" id="KW-1133">Transmembrane helix</keyword>
<dbReference type="Pfam" id="PF14257">
    <property type="entry name" value="DUF4349"/>
    <property type="match status" value="1"/>
</dbReference>
<name>A0A1H9UX98_BUTFI</name>
<protein>
    <recommendedName>
        <fullName evidence="5">DUF4349 domain-containing protein</fullName>
    </recommendedName>
</protein>
<keyword evidence="3" id="KW-0812">Transmembrane</keyword>
<keyword evidence="4" id="KW-0732">Signal</keyword>
<feature type="coiled-coil region" evidence="1">
    <location>
        <begin position="178"/>
        <end position="205"/>
    </location>
</feature>
<feature type="signal peptide" evidence="4">
    <location>
        <begin position="1"/>
        <end position="22"/>
    </location>
</feature>
<feature type="domain" description="DUF4349" evidence="5">
    <location>
        <begin position="81"/>
        <end position="301"/>
    </location>
</feature>
<gene>
    <name evidence="6" type="ORF">SAMN04487884_1204</name>
</gene>
<dbReference type="EMBL" id="FOGJ01000020">
    <property type="protein sequence ID" value="SES13677.1"/>
    <property type="molecule type" value="Genomic_DNA"/>
</dbReference>
<evidence type="ECO:0000259" key="5">
    <source>
        <dbReference type="Pfam" id="PF14257"/>
    </source>
</evidence>
<dbReference type="Proteomes" id="UP000182584">
    <property type="component" value="Unassembled WGS sequence"/>
</dbReference>
<dbReference type="InterPro" id="IPR025645">
    <property type="entry name" value="DUF4349"/>
</dbReference>
<evidence type="ECO:0000256" key="3">
    <source>
        <dbReference type="SAM" id="Phobius"/>
    </source>
</evidence>
<evidence type="ECO:0000256" key="1">
    <source>
        <dbReference type="SAM" id="Coils"/>
    </source>
</evidence>
<feature type="transmembrane region" description="Helical" evidence="3">
    <location>
        <begin position="276"/>
        <end position="304"/>
    </location>
</feature>
<keyword evidence="3" id="KW-0472">Membrane</keyword>
<accession>A0A1H9UX98</accession>